<dbReference type="RefSeq" id="WP_049741551.1">
    <property type="nucleotide sequence ID" value="NZ_BJON01000020.1"/>
</dbReference>
<dbReference type="Proteomes" id="UP000319578">
    <property type="component" value="Unassembled WGS sequence"/>
</dbReference>
<dbReference type="InterPro" id="IPR028140">
    <property type="entry name" value="TraM"/>
</dbReference>
<feature type="coiled-coil region" evidence="1">
    <location>
        <begin position="69"/>
        <end position="165"/>
    </location>
</feature>
<sequence>MSTGRKFAVIPGQGKSYPENSTKNYSSVMIDDALPKGYNEVKSGITEQAAASQEDGANIMNDNTVKYLIDRLDQDIRDHKQEVRDRDARIQAEMHEHEKRYRDEAKEREERILAAIKQQRDDAKEREERLLQTITELKTETKAELEDIKQSVNRAEERIDATTKHVHSMVTTNFWGRIATVLAILAVGVALWAALKASLPPTSTVSTPSQTSQSK</sequence>
<evidence type="ECO:0000313" key="4">
    <source>
        <dbReference type="EMBL" id="GED71227.1"/>
    </source>
</evidence>
<evidence type="ECO:0000256" key="2">
    <source>
        <dbReference type="SAM" id="MobiDB-lite"/>
    </source>
</evidence>
<gene>
    <name evidence="5" type="ORF">ADS79_27055</name>
    <name evidence="4" type="ORF">BRE01_49290</name>
</gene>
<dbReference type="EMBL" id="LGIQ01000011">
    <property type="protein sequence ID" value="KNB69526.1"/>
    <property type="molecule type" value="Genomic_DNA"/>
</dbReference>
<evidence type="ECO:0000313" key="5">
    <source>
        <dbReference type="EMBL" id="KNB69526.1"/>
    </source>
</evidence>
<feature type="region of interest" description="Disordered" evidence="2">
    <location>
        <begin position="1"/>
        <end position="23"/>
    </location>
</feature>
<name>A0A0K9YLI8_9BACL</name>
<evidence type="ECO:0000313" key="7">
    <source>
        <dbReference type="Proteomes" id="UP000319578"/>
    </source>
</evidence>
<keyword evidence="3" id="KW-0472">Membrane</keyword>
<dbReference type="STRING" id="54915.ADS79_27055"/>
<organism evidence="5 6">
    <name type="scientific">Brevibacillus reuszeri</name>
    <dbReference type="NCBI Taxonomy" id="54915"/>
    <lineage>
        <taxon>Bacteria</taxon>
        <taxon>Bacillati</taxon>
        <taxon>Bacillota</taxon>
        <taxon>Bacilli</taxon>
        <taxon>Bacillales</taxon>
        <taxon>Paenibacillaceae</taxon>
        <taxon>Brevibacillus</taxon>
    </lineage>
</organism>
<keyword evidence="3" id="KW-0812">Transmembrane</keyword>
<dbReference type="Pfam" id="PF11657">
    <property type="entry name" value="Activator-TraM"/>
    <property type="match status" value="1"/>
</dbReference>
<dbReference type="PATRIC" id="fig|54915.3.peg.4593"/>
<dbReference type="GO" id="GO:0009372">
    <property type="term" value="P:quorum sensing"/>
    <property type="evidence" value="ECO:0007669"/>
    <property type="project" value="InterPro"/>
</dbReference>
<feature type="transmembrane region" description="Helical" evidence="3">
    <location>
        <begin position="174"/>
        <end position="195"/>
    </location>
</feature>
<reference evidence="4 7" key="3">
    <citation type="submission" date="2019-06" db="EMBL/GenBank/DDBJ databases">
        <title>Whole genome shotgun sequence of Brevibacillus reuszeri NBRC 15719.</title>
        <authorList>
            <person name="Hosoyama A."/>
            <person name="Uohara A."/>
            <person name="Ohji S."/>
            <person name="Ichikawa N."/>
        </authorList>
    </citation>
    <scope>NUCLEOTIDE SEQUENCE [LARGE SCALE GENOMIC DNA]</scope>
    <source>
        <strain evidence="4 7">NBRC 15719</strain>
    </source>
</reference>
<dbReference type="EMBL" id="BJON01000020">
    <property type="protein sequence ID" value="GED71227.1"/>
    <property type="molecule type" value="Genomic_DNA"/>
</dbReference>
<keyword evidence="3" id="KW-1133">Transmembrane helix</keyword>
<keyword evidence="1" id="KW-0175">Coiled coil</keyword>
<evidence type="ECO:0000313" key="6">
    <source>
        <dbReference type="Proteomes" id="UP000036834"/>
    </source>
</evidence>
<protein>
    <submittedName>
        <fullName evidence="5">Uncharacterized protein</fullName>
    </submittedName>
</protein>
<comment type="caution">
    <text evidence="5">The sequence shown here is derived from an EMBL/GenBank/DDBJ whole genome shotgun (WGS) entry which is preliminary data.</text>
</comment>
<proteinExistence type="predicted"/>
<reference evidence="5" key="2">
    <citation type="submission" date="2015-07" db="EMBL/GenBank/DDBJ databases">
        <title>MeaNS - Measles Nucleotide Surveillance Program.</title>
        <authorList>
            <person name="Tran T."/>
            <person name="Druce J."/>
        </authorList>
    </citation>
    <scope>NUCLEOTIDE SEQUENCE</scope>
    <source>
        <strain evidence="5">DSM 9887</strain>
    </source>
</reference>
<accession>A0A0K9YLI8</accession>
<evidence type="ECO:0000256" key="1">
    <source>
        <dbReference type="SAM" id="Coils"/>
    </source>
</evidence>
<reference evidence="6" key="1">
    <citation type="submission" date="2015-07" db="EMBL/GenBank/DDBJ databases">
        <title>Genome sequencing project for genomic taxonomy and phylogenomics of Bacillus-like bacteria.</title>
        <authorList>
            <person name="Liu B."/>
            <person name="Wang J."/>
            <person name="Zhu Y."/>
            <person name="Liu G."/>
            <person name="Chen Q."/>
            <person name="Chen Z."/>
            <person name="Lan J."/>
            <person name="Che J."/>
            <person name="Ge C."/>
            <person name="Shi H."/>
            <person name="Pan Z."/>
            <person name="Liu X."/>
        </authorList>
    </citation>
    <scope>NUCLEOTIDE SEQUENCE [LARGE SCALE GENOMIC DNA]</scope>
    <source>
        <strain evidence="6">DSM 9887</strain>
    </source>
</reference>
<evidence type="ECO:0000256" key="3">
    <source>
        <dbReference type="SAM" id="Phobius"/>
    </source>
</evidence>
<dbReference type="AlphaFoldDB" id="A0A0K9YLI8"/>
<dbReference type="Proteomes" id="UP000036834">
    <property type="component" value="Unassembled WGS sequence"/>
</dbReference>
<dbReference type="OrthoDB" id="10017391at2"/>
<keyword evidence="7" id="KW-1185">Reference proteome</keyword>